<evidence type="ECO:0000256" key="1">
    <source>
        <dbReference type="SAM" id="MobiDB-lite"/>
    </source>
</evidence>
<evidence type="ECO:0000256" key="2">
    <source>
        <dbReference type="SAM" id="SignalP"/>
    </source>
</evidence>
<evidence type="ECO:0008006" key="5">
    <source>
        <dbReference type="Google" id="ProtNLM"/>
    </source>
</evidence>
<sequence length="213" mass="22413">MVNRTFKAIAPLALLLVAAACGGNQPEPNDPSKTGGETDEVKPPPPPPKCEALDEKCAAKKDTTAKVKSAKVLFQPAEKWVYAQGESQTIAQASEEGAVVVFGSYTPDKDAKKDLAARETALAELVKTTTVTLPKGYKVNWKKPDNVQEVNGVKLNVWTAAGSERGKKKGTLLVLQAPLKDGEPALLGLGFAADDDEAGMGAVSKAIESIKAE</sequence>
<dbReference type="AlphaFoldDB" id="A0A4U1JMG4"/>
<keyword evidence="2" id="KW-0732">Signal</keyword>
<accession>A0A4U1JMG4</accession>
<reference evidence="3 4" key="1">
    <citation type="submission" date="2019-04" db="EMBL/GenBank/DDBJ databases">
        <authorList>
            <person name="Li Y."/>
            <person name="Wang J."/>
        </authorList>
    </citation>
    <scope>NUCLEOTIDE SEQUENCE [LARGE SCALE GENOMIC DNA]</scope>
    <source>
        <strain evidence="3 4">DSM 14668</strain>
    </source>
</reference>
<dbReference type="PROSITE" id="PS51257">
    <property type="entry name" value="PROKAR_LIPOPROTEIN"/>
    <property type="match status" value="1"/>
</dbReference>
<dbReference type="RefSeq" id="WP_136927146.1">
    <property type="nucleotide sequence ID" value="NZ_SSMQ01000001.1"/>
</dbReference>
<gene>
    <name evidence="3" type="ORF">E8A74_01930</name>
</gene>
<proteinExistence type="predicted"/>
<comment type="caution">
    <text evidence="3">The sequence shown here is derived from an EMBL/GenBank/DDBJ whole genome shotgun (WGS) entry which is preliminary data.</text>
</comment>
<feature type="chain" id="PRO_5021021530" description="DUF1795 domain-containing protein" evidence="2">
    <location>
        <begin position="23"/>
        <end position="213"/>
    </location>
</feature>
<dbReference type="OrthoDB" id="5514183at2"/>
<evidence type="ECO:0000313" key="3">
    <source>
        <dbReference type="EMBL" id="TKD13330.1"/>
    </source>
</evidence>
<keyword evidence="4" id="KW-1185">Reference proteome</keyword>
<feature type="region of interest" description="Disordered" evidence="1">
    <location>
        <begin position="21"/>
        <end position="50"/>
    </location>
</feature>
<name>A0A4U1JMG4_9BACT</name>
<organism evidence="3 4">
    <name type="scientific">Polyangium fumosum</name>
    <dbReference type="NCBI Taxonomy" id="889272"/>
    <lineage>
        <taxon>Bacteria</taxon>
        <taxon>Pseudomonadati</taxon>
        <taxon>Myxococcota</taxon>
        <taxon>Polyangia</taxon>
        <taxon>Polyangiales</taxon>
        <taxon>Polyangiaceae</taxon>
        <taxon>Polyangium</taxon>
    </lineage>
</organism>
<dbReference type="EMBL" id="SSMQ01000001">
    <property type="protein sequence ID" value="TKD13330.1"/>
    <property type="molecule type" value="Genomic_DNA"/>
</dbReference>
<feature type="signal peptide" evidence="2">
    <location>
        <begin position="1"/>
        <end position="22"/>
    </location>
</feature>
<evidence type="ECO:0000313" key="4">
    <source>
        <dbReference type="Proteomes" id="UP000309215"/>
    </source>
</evidence>
<dbReference type="Proteomes" id="UP000309215">
    <property type="component" value="Unassembled WGS sequence"/>
</dbReference>
<protein>
    <recommendedName>
        <fullName evidence="5">DUF1795 domain-containing protein</fullName>
    </recommendedName>
</protein>